<reference evidence="1 2" key="1">
    <citation type="submission" date="2019-05" db="EMBL/GenBank/DDBJ databases">
        <authorList>
            <consortium name="Pathogen Informatics"/>
        </authorList>
    </citation>
    <scope>NUCLEOTIDE SEQUENCE [LARGE SCALE GENOMIC DNA]</scope>
    <source>
        <strain evidence="1 2">NCTC503</strain>
    </source>
</reference>
<dbReference type="SUPFAM" id="SSF53335">
    <property type="entry name" value="S-adenosyl-L-methionine-dependent methyltransferases"/>
    <property type="match status" value="1"/>
</dbReference>
<sequence>MELSKRLYAIASFIENVDSIVDIGTDHAYIPIYLIKNDICKFAIAGDINIGPIEKAVKNIKREALDGKIATRLGGGFKVISKGEVQCAIIAGMGGDLIKDIIQCDLEKFKSLDYAVVQPVQNADVFRKYIYEKGFKIIDEQICYEEGKFYEVLKIKYAEDIIQVDPIYYEVSKFLLDKRDNTVKEYVEYLIKKYEEIASYIKSDTENSKKRCKELYLKISKLRSCLYDFDH</sequence>
<dbReference type="GO" id="GO:0160105">
    <property type="term" value="F:tRNA (adenine(22)-N1)-methyltransferase activity"/>
    <property type="evidence" value="ECO:0007669"/>
    <property type="project" value="UniProtKB-EC"/>
</dbReference>
<dbReference type="AlphaFoldDB" id="A0A4U9RH60"/>
<dbReference type="RefSeq" id="WP_138210255.1">
    <property type="nucleotide sequence ID" value="NZ_CBCRUQ010000005.1"/>
</dbReference>
<organism evidence="1 2">
    <name type="scientific">Hathewaya histolytica</name>
    <name type="common">Clostridium histolyticum</name>
    <dbReference type="NCBI Taxonomy" id="1498"/>
    <lineage>
        <taxon>Bacteria</taxon>
        <taxon>Bacillati</taxon>
        <taxon>Bacillota</taxon>
        <taxon>Clostridia</taxon>
        <taxon>Eubacteriales</taxon>
        <taxon>Clostridiaceae</taxon>
        <taxon>Hathewaya</taxon>
    </lineage>
</organism>
<gene>
    <name evidence="1" type="primary">trmK</name>
    <name evidence="1" type="ORF">NCTC503_01623</name>
</gene>
<dbReference type="Proteomes" id="UP000308489">
    <property type="component" value="Chromosome 1"/>
</dbReference>
<proteinExistence type="predicted"/>
<dbReference type="EC" id="2.1.1.217" evidence="1"/>
<dbReference type="OrthoDB" id="5881184at2"/>
<dbReference type="PANTHER" id="PTHR38451">
    <property type="entry name" value="TRNA (ADENINE(22)-N(1))-METHYLTRANSFERASE"/>
    <property type="match status" value="1"/>
</dbReference>
<keyword evidence="1" id="KW-0489">Methyltransferase</keyword>
<dbReference type="PANTHER" id="PTHR38451:SF1">
    <property type="entry name" value="TRNA (ADENINE(22)-N(1))-METHYLTRANSFERASE"/>
    <property type="match status" value="1"/>
</dbReference>
<protein>
    <submittedName>
        <fullName evidence="1">Putative tRNA-m1A22 methylase</fullName>
        <ecNumber evidence="1">2.1.1.217</ecNumber>
    </submittedName>
</protein>
<dbReference type="EMBL" id="LR590481">
    <property type="protein sequence ID" value="VTQ90538.1"/>
    <property type="molecule type" value="Genomic_DNA"/>
</dbReference>
<evidence type="ECO:0000313" key="2">
    <source>
        <dbReference type="Proteomes" id="UP000308489"/>
    </source>
</evidence>
<accession>A0A4U9RH60</accession>
<name>A0A4U9RH60_HATHI</name>
<keyword evidence="1" id="KW-0808">Transferase</keyword>
<dbReference type="Gene3D" id="3.40.50.150">
    <property type="entry name" value="Vaccinia Virus protein VP39"/>
    <property type="match status" value="1"/>
</dbReference>
<evidence type="ECO:0000313" key="1">
    <source>
        <dbReference type="EMBL" id="VTQ90538.1"/>
    </source>
</evidence>
<dbReference type="InterPro" id="IPR029063">
    <property type="entry name" value="SAM-dependent_MTases_sf"/>
</dbReference>
<dbReference type="PIRSF" id="PIRSF018637">
    <property type="entry name" value="TrmK"/>
    <property type="match status" value="1"/>
</dbReference>
<dbReference type="Pfam" id="PF04816">
    <property type="entry name" value="TrmK"/>
    <property type="match status" value="1"/>
</dbReference>
<dbReference type="GO" id="GO:0032259">
    <property type="term" value="P:methylation"/>
    <property type="evidence" value="ECO:0007669"/>
    <property type="project" value="UniProtKB-KW"/>
</dbReference>
<keyword evidence="2" id="KW-1185">Reference proteome</keyword>
<dbReference type="InterPro" id="IPR006901">
    <property type="entry name" value="TrmK"/>
</dbReference>
<dbReference type="KEGG" id="hhw:NCTC503_01623"/>